<dbReference type="InterPro" id="IPR001492">
    <property type="entry name" value="Flagellin"/>
</dbReference>
<feature type="non-terminal residue" evidence="2">
    <location>
        <position position="187"/>
    </location>
</feature>
<dbReference type="Pfam" id="PF00669">
    <property type="entry name" value="Flagellin_N"/>
    <property type="match status" value="1"/>
</dbReference>
<evidence type="ECO:0000259" key="1">
    <source>
        <dbReference type="Pfam" id="PF00669"/>
    </source>
</evidence>
<dbReference type="EMBL" id="UINC01162521">
    <property type="protein sequence ID" value="SVD62316.1"/>
    <property type="molecule type" value="Genomic_DNA"/>
</dbReference>
<dbReference type="GO" id="GO:0009288">
    <property type="term" value="C:bacterial-type flagellum"/>
    <property type="evidence" value="ECO:0007669"/>
    <property type="project" value="InterPro"/>
</dbReference>
<dbReference type="Gene3D" id="1.20.1330.10">
    <property type="entry name" value="f41 fragment of flagellin, N-terminal domain"/>
    <property type="match status" value="1"/>
</dbReference>
<name>A0A382WTX7_9ZZZZ</name>
<organism evidence="2">
    <name type="scientific">marine metagenome</name>
    <dbReference type="NCBI Taxonomy" id="408172"/>
    <lineage>
        <taxon>unclassified sequences</taxon>
        <taxon>metagenomes</taxon>
        <taxon>ecological metagenomes</taxon>
    </lineage>
</organism>
<sequence length="187" mass="20107">MRVNHNISSMKALRHLGDTNRATDKNLERLSSGLRVHSGSDGPADLMISEQMRAKISGLHQAIRNSETSISMTQTAEGALNEVSSILLEMRQISMHAANSGANDAKMMKGDQNEFENLLDTLDRIAQTTQFGTRPLFNGSNSATGEAVGPGLSFISATPKTKEAPTKSGYQIDIQQVASRGFASGTR</sequence>
<feature type="domain" description="Flagellin N-terminal" evidence="1">
    <location>
        <begin position="3"/>
        <end position="141"/>
    </location>
</feature>
<dbReference type="SUPFAM" id="SSF64518">
    <property type="entry name" value="Phase 1 flagellin"/>
    <property type="match status" value="1"/>
</dbReference>
<dbReference type="PRINTS" id="PR00207">
    <property type="entry name" value="FLAGELLIN"/>
</dbReference>
<evidence type="ECO:0000313" key="2">
    <source>
        <dbReference type="EMBL" id="SVD62316.1"/>
    </source>
</evidence>
<gene>
    <name evidence="2" type="ORF">METZ01_LOCUS415170</name>
</gene>
<dbReference type="PANTHER" id="PTHR42792">
    <property type="entry name" value="FLAGELLIN"/>
    <property type="match status" value="1"/>
</dbReference>
<dbReference type="GO" id="GO:0005198">
    <property type="term" value="F:structural molecule activity"/>
    <property type="evidence" value="ECO:0007669"/>
    <property type="project" value="InterPro"/>
</dbReference>
<accession>A0A382WTX7</accession>
<dbReference type="InterPro" id="IPR001029">
    <property type="entry name" value="Flagellin_N"/>
</dbReference>
<dbReference type="AlphaFoldDB" id="A0A382WTX7"/>
<proteinExistence type="predicted"/>
<reference evidence="2" key="1">
    <citation type="submission" date="2018-05" db="EMBL/GenBank/DDBJ databases">
        <authorList>
            <person name="Lanie J.A."/>
            <person name="Ng W.-L."/>
            <person name="Kazmierczak K.M."/>
            <person name="Andrzejewski T.M."/>
            <person name="Davidsen T.M."/>
            <person name="Wayne K.J."/>
            <person name="Tettelin H."/>
            <person name="Glass J.I."/>
            <person name="Rusch D."/>
            <person name="Podicherti R."/>
            <person name="Tsui H.-C.T."/>
            <person name="Winkler M.E."/>
        </authorList>
    </citation>
    <scope>NUCLEOTIDE SEQUENCE</scope>
</reference>
<protein>
    <recommendedName>
        <fullName evidence="1">Flagellin N-terminal domain-containing protein</fullName>
    </recommendedName>
</protein>
<dbReference type="PANTHER" id="PTHR42792:SF2">
    <property type="entry name" value="FLAGELLIN"/>
    <property type="match status" value="1"/>
</dbReference>